<evidence type="ECO:0000256" key="3">
    <source>
        <dbReference type="ARBA" id="ARBA00022884"/>
    </source>
</evidence>
<comment type="subunit">
    <text evidence="7 9">Part of the 50S ribosomal subunit. Forms a cluster with proteins L14 and L19.</text>
</comment>
<evidence type="ECO:0000256" key="4">
    <source>
        <dbReference type="ARBA" id="ARBA00022980"/>
    </source>
</evidence>
<dbReference type="PATRIC" id="fig|1313293.3.peg.501"/>
<dbReference type="EMBL" id="CP005829">
    <property type="protein sequence ID" value="AHH08457.1"/>
    <property type="molecule type" value="Genomic_DNA"/>
</dbReference>
<dbReference type="PROSITE" id="PS00474">
    <property type="entry name" value="RIBOSOMAL_L3"/>
    <property type="match status" value="1"/>
</dbReference>
<protein>
    <recommendedName>
        <fullName evidence="6 7">Large ribosomal subunit protein uL3</fullName>
    </recommendedName>
</protein>
<dbReference type="NCBIfam" id="TIGR03625">
    <property type="entry name" value="L3_bact"/>
    <property type="match status" value="1"/>
</dbReference>
<dbReference type="Pfam" id="PF00297">
    <property type="entry name" value="Ribosomal_L3"/>
    <property type="match status" value="1"/>
</dbReference>
<accession>W5SNH8</accession>
<dbReference type="HOGENOM" id="CLU_044142_4_1_12"/>
<keyword evidence="5 7" id="KW-0687">Ribonucleoprotein</keyword>
<sequence>MFLMLGLIGKKVGMTQVFQGNGVVVPVTVIEFEPNYVIGKKTVERDGYDALIMGSVDLKSSKISKPIKGQYKNLKNIEPKRYVIEFKGLDGYETGDEVGLDAFREIKYVDITGTTKGKGFQGAMKRHNFSGGPSSHGSKFHRHLGGTGQATTPARTFKGTKMAGRMGGEQQTIQNLEVVFIDEKKRAILVKGAVPGVKGSFVIVKKAKKVGV</sequence>
<evidence type="ECO:0000256" key="5">
    <source>
        <dbReference type="ARBA" id="ARBA00023274"/>
    </source>
</evidence>
<dbReference type="Gene3D" id="2.40.30.10">
    <property type="entry name" value="Translation factors"/>
    <property type="match status" value="1"/>
</dbReference>
<evidence type="ECO:0000313" key="12">
    <source>
        <dbReference type="Proteomes" id="UP000019262"/>
    </source>
</evidence>
<dbReference type="Gene3D" id="3.30.160.810">
    <property type="match status" value="1"/>
</dbReference>
<dbReference type="GO" id="GO:0022625">
    <property type="term" value="C:cytosolic large ribosomal subunit"/>
    <property type="evidence" value="ECO:0007669"/>
    <property type="project" value="TreeGrafter"/>
</dbReference>
<keyword evidence="2 7" id="KW-0699">rRNA-binding</keyword>
<evidence type="ECO:0000256" key="7">
    <source>
        <dbReference type="HAMAP-Rule" id="MF_01325"/>
    </source>
</evidence>
<dbReference type="InterPro" id="IPR019926">
    <property type="entry name" value="Ribosomal_uL3_CS"/>
</dbReference>
<dbReference type="PANTHER" id="PTHR11229">
    <property type="entry name" value="50S RIBOSOMAL PROTEIN L3"/>
    <property type="match status" value="1"/>
</dbReference>
<dbReference type="GO" id="GO:0019843">
    <property type="term" value="F:rRNA binding"/>
    <property type="evidence" value="ECO:0007669"/>
    <property type="project" value="UniProtKB-UniRule"/>
</dbReference>
<organism evidence="11 12">
    <name type="scientific">Borrelia anserina BA2</name>
    <dbReference type="NCBI Taxonomy" id="1313293"/>
    <lineage>
        <taxon>Bacteria</taxon>
        <taxon>Pseudomonadati</taxon>
        <taxon>Spirochaetota</taxon>
        <taxon>Spirochaetia</taxon>
        <taxon>Spirochaetales</taxon>
        <taxon>Borreliaceae</taxon>
        <taxon>Borrelia</taxon>
    </lineage>
</organism>
<feature type="region of interest" description="Disordered" evidence="10">
    <location>
        <begin position="130"/>
        <end position="154"/>
    </location>
</feature>
<proteinExistence type="inferred from homology"/>
<dbReference type="Proteomes" id="UP000019262">
    <property type="component" value="Chromosome"/>
</dbReference>
<evidence type="ECO:0000256" key="8">
    <source>
        <dbReference type="RuleBase" id="RU003905"/>
    </source>
</evidence>
<dbReference type="FunFam" id="2.40.30.10:FF:000004">
    <property type="entry name" value="50S ribosomal protein L3"/>
    <property type="match status" value="1"/>
</dbReference>
<evidence type="ECO:0000256" key="1">
    <source>
        <dbReference type="ARBA" id="ARBA00006540"/>
    </source>
</evidence>
<dbReference type="GO" id="GO:0003735">
    <property type="term" value="F:structural constituent of ribosome"/>
    <property type="evidence" value="ECO:0007669"/>
    <property type="project" value="UniProtKB-UniRule"/>
</dbReference>
<keyword evidence="4 7" id="KW-0689">Ribosomal protein</keyword>
<dbReference type="InterPro" id="IPR000597">
    <property type="entry name" value="Ribosomal_uL3"/>
</dbReference>
<keyword evidence="3 7" id="KW-0694">RNA-binding</keyword>
<dbReference type="eggNOG" id="COG0087">
    <property type="taxonomic scope" value="Bacteria"/>
</dbReference>
<dbReference type="InterPro" id="IPR009000">
    <property type="entry name" value="Transl_B-barrel_sf"/>
</dbReference>
<dbReference type="HAMAP" id="MF_01325_B">
    <property type="entry name" value="Ribosomal_uL3_B"/>
    <property type="match status" value="1"/>
</dbReference>
<dbReference type="AlphaFoldDB" id="W5SNH8"/>
<dbReference type="SUPFAM" id="SSF50447">
    <property type="entry name" value="Translation proteins"/>
    <property type="match status" value="1"/>
</dbReference>
<evidence type="ECO:0000313" key="11">
    <source>
        <dbReference type="EMBL" id="AHH08457.1"/>
    </source>
</evidence>
<dbReference type="GO" id="GO:0006412">
    <property type="term" value="P:translation"/>
    <property type="evidence" value="ECO:0007669"/>
    <property type="project" value="UniProtKB-UniRule"/>
</dbReference>
<reference evidence="11 12" key="1">
    <citation type="submission" date="2013-04" db="EMBL/GenBank/DDBJ databases">
        <title>Comparative Genomics of Relapsing Fever Spirochetes.</title>
        <authorList>
            <person name="Schwan T.G."/>
            <person name="Raffel S.J."/>
            <person name="Porcella S.F."/>
            <person name="Martens C.A."/>
            <person name="Bruno D.P."/>
            <person name="Rickefs S.M."/>
            <person name="Barbian K.B."/>
        </authorList>
    </citation>
    <scope>NUCLEOTIDE SEQUENCE [LARGE SCALE GENOMIC DNA]</scope>
    <source>
        <strain evidence="11 12">BA2</strain>
    </source>
</reference>
<evidence type="ECO:0000256" key="10">
    <source>
        <dbReference type="SAM" id="MobiDB-lite"/>
    </source>
</evidence>
<evidence type="ECO:0000256" key="9">
    <source>
        <dbReference type="RuleBase" id="RU003906"/>
    </source>
</evidence>
<name>W5SNH8_BORAN</name>
<dbReference type="InterPro" id="IPR019927">
    <property type="entry name" value="Ribosomal_uL3_bac/org-type"/>
</dbReference>
<evidence type="ECO:0000256" key="2">
    <source>
        <dbReference type="ARBA" id="ARBA00022730"/>
    </source>
</evidence>
<gene>
    <name evidence="7" type="primary">rplC</name>
    <name evidence="11" type="ORF">BAN_0067200</name>
</gene>
<dbReference type="PANTHER" id="PTHR11229:SF16">
    <property type="entry name" value="LARGE RIBOSOMAL SUBUNIT PROTEIN UL3C"/>
    <property type="match status" value="1"/>
</dbReference>
<comment type="similarity">
    <text evidence="1 7 8">Belongs to the universal ribosomal protein uL3 family.</text>
</comment>
<comment type="function">
    <text evidence="7 9">One of the primary rRNA binding proteins, it binds directly near the 3'-end of the 23S rRNA, where it nucleates assembly of the 50S subunit.</text>
</comment>
<evidence type="ECO:0000256" key="6">
    <source>
        <dbReference type="ARBA" id="ARBA00035243"/>
    </source>
</evidence>